<keyword evidence="2" id="KW-0472">Membrane</keyword>
<evidence type="ECO:0000256" key="1">
    <source>
        <dbReference type="SAM" id="MobiDB-lite"/>
    </source>
</evidence>
<name>A0A9W6PQT0_9ACTN</name>
<keyword evidence="2" id="KW-0812">Transmembrane</keyword>
<comment type="caution">
    <text evidence="3">The sequence shown here is derived from an EMBL/GenBank/DDBJ whole genome shotgun (WGS) entry which is preliminary data.</text>
</comment>
<feature type="region of interest" description="Disordered" evidence="1">
    <location>
        <begin position="75"/>
        <end position="106"/>
    </location>
</feature>
<evidence type="ECO:0000256" key="2">
    <source>
        <dbReference type="SAM" id="Phobius"/>
    </source>
</evidence>
<reference evidence="3" key="1">
    <citation type="submission" date="2023-02" db="EMBL/GenBank/DDBJ databases">
        <title>Kitasatospora phosalacinea NBRC 14362.</title>
        <authorList>
            <person name="Ichikawa N."/>
            <person name="Sato H."/>
            <person name="Tonouchi N."/>
        </authorList>
    </citation>
    <scope>NUCLEOTIDE SEQUENCE</scope>
    <source>
        <strain evidence="3">NBRC 14362</strain>
    </source>
</reference>
<dbReference type="OrthoDB" id="3872639at2"/>
<dbReference type="EMBL" id="BSRX01000073">
    <property type="protein sequence ID" value="GLW59273.1"/>
    <property type="molecule type" value="Genomic_DNA"/>
</dbReference>
<sequence length="362" mass="37879">MSGDGEELSVRMARYVAVEEAAAPPSRVDPALAVLRGRARRRRRAWTVVAAAAAVVLSTGSFAVLRDGGGAGPAEVPAVLPTGSPTGSLPPDAYRKTAPTEQSSAAPVVGRTVLTVPARFGWLPDSVPGVTYRSGPLQVGVVAGGRPGVSTRFELTAFPVGVTPDVDPLIGAGDGLRIDAPPVNGQEAYWVSSSDPAFAAAMDTLRFRSAGGRWFQLESAGLSEADRQQVPLRVAAGVLPGDYAPPMPLALSSLPERSVVSEVELYLPLRGEDRWEVRVNFQEQLSHYLVVHAGPDLPDPPANVLPGQSFFPEECGTGGGVKWCVDSAQPVAGSEVGDPAAWLARVVPRGNDRAAWSTDVLP</sequence>
<dbReference type="Proteomes" id="UP001165143">
    <property type="component" value="Unassembled WGS sequence"/>
</dbReference>
<accession>A0A9W6PQT0</accession>
<protein>
    <submittedName>
        <fullName evidence="3">Uncharacterized protein</fullName>
    </submittedName>
</protein>
<proteinExistence type="predicted"/>
<keyword evidence="2" id="KW-1133">Transmembrane helix</keyword>
<dbReference type="AlphaFoldDB" id="A0A9W6PQT0"/>
<gene>
    <name evidence="3" type="ORF">Kpho01_72830</name>
</gene>
<evidence type="ECO:0000313" key="3">
    <source>
        <dbReference type="EMBL" id="GLW59273.1"/>
    </source>
</evidence>
<organism evidence="3 4">
    <name type="scientific">Kitasatospora phosalacinea</name>
    <dbReference type="NCBI Taxonomy" id="2065"/>
    <lineage>
        <taxon>Bacteria</taxon>
        <taxon>Bacillati</taxon>
        <taxon>Actinomycetota</taxon>
        <taxon>Actinomycetes</taxon>
        <taxon>Kitasatosporales</taxon>
        <taxon>Streptomycetaceae</taxon>
        <taxon>Kitasatospora</taxon>
    </lineage>
</organism>
<dbReference type="RefSeq" id="WP_033255594.1">
    <property type="nucleotide sequence ID" value="NZ_BSRX01000073.1"/>
</dbReference>
<evidence type="ECO:0000313" key="4">
    <source>
        <dbReference type="Proteomes" id="UP001165143"/>
    </source>
</evidence>
<feature type="transmembrane region" description="Helical" evidence="2">
    <location>
        <begin position="45"/>
        <end position="65"/>
    </location>
</feature>